<keyword evidence="4 5" id="KW-0472">Membrane</keyword>
<evidence type="ECO:0000256" key="5">
    <source>
        <dbReference type="SAM" id="Phobius"/>
    </source>
</evidence>
<dbReference type="SUPFAM" id="SSF52833">
    <property type="entry name" value="Thioredoxin-like"/>
    <property type="match status" value="1"/>
</dbReference>
<dbReference type="Pfam" id="PF02683">
    <property type="entry name" value="DsbD_TM"/>
    <property type="match status" value="1"/>
</dbReference>
<evidence type="ECO:0000256" key="6">
    <source>
        <dbReference type="SAM" id="SignalP"/>
    </source>
</evidence>
<dbReference type="GO" id="GO:0045454">
    <property type="term" value="P:cell redox homeostasis"/>
    <property type="evidence" value="ECO:0007669"/>
    <property type="project" value="TreeGrafter"/>
</dbReference>
<evidence type="ECO:0000256" key="3">
    <source>
        <dbReference type="ARBA" id="ARBA00022989"/>
    </source>
</evidence>
<keyword evidence="3 5" id="KW-1133">Transmembrane helix</keyword>
<feature type="transmembrane region" description="Helical" evidence="5">
    <location>
        <begin position="418"/>
        <end position="439"/>
    </location>
</feature>
<dbReference type="PANTHER" id="PTHR32234:SF3">
    <property type="entry name" value="SUPPRESSION OF COPPER SENSITIVITY PROTEIN"/>
    <property type="match status" value="1"/>
</dbReference>
<keyword evidence="6" id="KW-0732">Signal</keyword>
<reference evidence="9" key="1">
    <citation type="journal article" date="2007" name="Environ. Microbiol.">
        <title>Proteorhodopsin photosystem gene clusters exhibit co-evolutionary trends and shared ancestry among diverse marine microbial phyla.</title>
        <authorList>
            <person name="McCarren J."/>
            <person name="Delong E.F."/>
        </authorList>
    </citation>
    <scope>NUCLEOTIDE SEQUENCE</scope>
</reference>
<dbReference type="Gene3D" id="3.40.30.10">
    <property type="entry name" value="Glutaredoxin"/>
    <property type="match status" value="1"/>
</dbReference>
<proteinExistence type="predicted"/>
<dbReference type="InterPro" id="IPR028250">
    <property type="entry name" value="DsbDN"/>
</dbReference>
<dbReference type="AlphaFoldDB" id="A4GJA5"/>
<dbReference type="GO" id="GO:0016020">
    <property type="term" value="C:membrane"/>
    <property type="evidence" value="ECO:0007669"/>
    <property type="project" value="UniProtKB-SubCell"/>
</dbReference>
<feature type="transmembrane region" description="Helical" evidence="5">
    <location>
        <begin position="346"/>
        <end position="365"/>
    </location>
</feature>
<feature type="signal peptide" evidence="6">
    <location>
        <begin position="1"/>
        <end position="21"/>
    </location>
</feature>
<keyword evidence="2 5" id="KW-0812">Transmembrane</keyword>
<evidence type="ECO:0000259" key="7">
    <source>
        <dbReference type="Pfam" id="PF02683"/>
    </source>
</evidence>
<feature type="chain" id="PRO_5002668356" evidence="6">
    <location>
        <begin position="22"/>
        <end position="649"/>
    </location>
</feature>
<sequence>MKNMKNVILVCSLLICSIVAANPVETGHARASLITNIENSTQESFYIGVRLEMQDGWHTYWENPGDSGSPFEANWKVSDGTVVENVQWPTPVTIPYPPLMTFGYEGDVVFPFKVFRSLDSPLEKINLEFNFLICADICIPESASLTLDLSSATPNLLLSEAVTKLPTNFIQTNSSNDQENLKVSFQSSEKITSAYLFPKQDNLFIYSPSQKLVKLNDNTYEITVPLLSSDITFFSGILSLNGEGFQIEENLQPVSSMSLWQAILFALIGGLILNLMPCVFPVISLKVLSFVSMGGDDHAKIRTHALSFAGGVMSTFISIAAALLIIRSSGSMIGWGYQLQSPVVVGILTLIMLGIGLVLLTNINFAAGLTTLGSGVQSRNDYSGSFFTGVLAVVVASPCTAPFMGAAIGYALLQPSFATLPIFIALGLGFAGPYLILALKPQWISALPKPGAWMETLKQFFAFPMIATALWLMWVFMVQTSGDALILLLILSLVLGVAVWMIATFKGRWKWIGMLLTVITAFQIFNNLPTSSTEMKEDASAEKWSLDIESDMQSQNQAYLINFTAAWCITCQTNEKTALAREKVKEYLAEENIAYVKADWTNRNEEIAIGLAKYKRTGIPLYIFWKPGMPSSKILPAVLTEDSLIKSMQ</sequence>
<evidence type="ECO:0000256" key="1">
    <source>
        <dbReference type="ARBA" id="ARBA00004141"/>
    </source>
</evidence>
<gene>
    <name evidence="9" type="ORF">MBMO_EB0-49D07.0043</name>
</gene>
<evidence type="ECO:0000259" key="8">
    <source>
        <dbReference type="Pfam" id="PF11412"/>
    </source>
</evidence>
<evidence type="ECO:0000256" key="4">
    <source>
        <dbReference type="ARBA" id="ARBA00023136"/>
    </source>
</evidence>
<feature type="transmembrane region" description="Helical" evidence="5">
    <location>
        <begin position="259"/>
        <end position="284"/>
    </location>
</feature>
<comment type="subcellular location">
    <subcellularLocation>
        <location evidence="1">Membrane</location>
        <topology evidence="1">Multi-pass membrane protein</topology>
    </subcellularLocation>
</comment>
<dbReference type="GO" id="GO:0017004">
    <property type="term" value="P:cytochrome complex assembly"/>
    <property type="evidence" value="ECO:0007669"/>
    <property type="project" value="InterPro"/>
</dbReference>
<evidence type="ECO:0000256" key="2">
    <source>
        <dbReference type="ARBA" id="ARBA00022692"/>
    </source>
</evidence>
<name>A4GJA5_9BACT</name>
<dbReference type="Pfam" id="PF11412">
    <property type="entry name" value="DsbD_N"/>
    <property type="match status" value="1"/>
</dbReference>
<feature type="transmembrane region" description="Helical" evidence="5">
    <location>
        <begin position="460"/>
        <end position="478"/>
    </location>
</feature>
<feature type="transmembrane region" description="Helical" evidence="5">
    <location>
        <begin position="484"/>
        <end position="502"/>
    </location>
</feature>
<feature type="domain" description="Thiol:disulfide interchange protein DsbD N-terminal" evidence="8">
    <location>
        <begin position="41"/>
        <end position="147"/>
    </location>
</feature>
<dbReference type="GO" id="GO:0015035">
    <property type="term" value="F:protein-disulfide reductase activity"/>
    <property type="evidence" value="ECO:0007669"/>
    <property type="project" value="TreeGrafter"/>
</dbReference>
<accession>A4GJA5</accession>
<dbReference type="Pfam" id="PF13899">
    <property type="entry name" value="Thioredoxin_7"/>
    <property type="match status" value="1"/>
</dbReference>
<evidence type="ECO:0000313" key="9">
    <source>
        <dbReference type="EMBL" id="ABL97200.1"/>
    </source>
</evidence>
<feature type="transmembrane region" description="Helical" evidence="5">
    <location>
        <begin position="386"/>
        <end position="412"/>
    </location>
</feature>
<dbReference type="EMBL" id="EF107099">
    <property type="protein sequence ID" value="ABL97200.1"/>
    <property type="molecule type" value="Genomic_DNA"/>
</dbReference>
<feature type="transmembrane region" description="Helical" evidence="5">
    <location>
        <begin position="305"/>
        <end position="326"/>
    </location>
</feature>
<protein>
    <submittedName>
        <fullName evidence="9">Cytochrome c biogenesis protein transmembrane region</fullName>
    </submittedName>
</protein>
<feature type="domain" description="Cytochrome C biogenesis protein transmembrane" evidence="7">
    <location>
        <begin position="260"/>
        <end position="473"/>
    </location>
</feature>
<dbReference type="InterPro" id="IPR003834">
    <property type="entry name" value="Cyt_c_assmbl_TM_dom"/>
</dbReference>
<organism evidence="9">
    <name type="scientific">uncultured marine bacterium EB0_49D07</name>
    <dbReference type="NCBI Taxonomy" id="415439"/>
    <lineage>
        <taxon>Bacteria</taxon>
        <taxon>environmental samples</taxon>
    </lineage>
</organism>
<dbReference type="InterPro" id="IPR036249">
    <property type="entry name" value="Thioredoxin-like_sf"/>
</dbReference>
<dbReference type="PANTHER" id="PTHR32234">
    <property type="entry name" value="THIOL:DISULFIDE INTERCHANGE PROTEIN DSBD"/>
    <property type="match status" value="1"/>
</dbReference>